<reference evidence="3" key="1">
    <citation type="journal article" date="2019" name="Int. J. Syst. Evol. Microbiol.">
        <title>The Global Catalogue of Microorganisms (GCM) 10K type strain sequencing project: providing services to taxonomists for standard genome sequencing and annotation.</title>
        <authorList>
            <consortium name="The Broad Institute Genomics Platform"/>
            <consortium name="The Broad Institute Genome Sequencing Center for Infectious Disease"/>
            <person name="Wu L."/>
            <person name="Ma J."/>
        </authorList>
    </citation>
    <scope>NUCLEOTIDE SEQUENCE [LARGE SCALE GENOMIC DNA]</scope>
    <source>
        <strain evidence="3">JCM 4147</strain>
    </source>
</reference>
<dbReference type="EMBL" id="JBHSPU010000009">
    <property type="protein sequence ID" value="MFC5913478.1"/>
    <property type="molecule type" value="Genomic_DNA"/>
</dbReference>
<dbReference type="InterPro" id="IPR007278">
    <property type="entry name" value="DUF397"/>
</dbReference>
<dbReference type="Proteomes" id="UP001596200">
    <property type="component" value="Unassembled WGS sequence"/>
</dbReference>
<evidence type="ECO:0000259" key="1">
    <source>
        <dbReference type="Pfam" id="PF04149"/>
    </source>
</evidence>
<accession>A0ABW1GHF7</accession>
<name>A0ABW1GHF7_9ACTN</name>
<proteinExistence type="predicted"/>
<evidence type="ECO:0000313" key="3">
    <source>
        <dbReference type="Proteomes" id="UP001596200"/>
    </source>
</evidence>
<dbReference type="Pfam" id="PF04149">
    <property type="entry name" value="DUF397"/>
    <property type="match status" value="1"/>
</dbReference>
<comment type="caution">
    <text evidence="2">The sequence shown here is derived from an EMBL/GenBank/DDBJ whole genome shotgun (WGS) entry which is preliminary data.</text>
</comment>
<keyword evidence="3" id="KW-1185">Reference proteome</keyword>
<dbReference type="RefSeq" id="WP_386419874.1">
    <property type="nucleotide sequence ID" value="NZ_JBHSPU010000009.1"/>
</dbReference>
<organism evidence="2 3">
    <name type="scientific">Streptomyces pulveraceus</name>
    <dbReference type="NCBI Taxonomy" id="68258"/>
    <lineage>
        <taxon>Bacteria</taxon>
        <taxon>Bacillati</taxon>
        <taxon>Actinomycetota</taxon>
        <taxon>Actinomycetes</taxon>
        <taxon>Kitasatosporales</taxon>
        <taxon>Streptomycetaceae</taxon>
        <taxon>Streptomyces</taxon>
    </lineage>
</organism>
<gene>
    <name evidence="2" type="ORF">ACFP1B_08560</name>
</gene>
<protein>
    <submittedName>
        <fullName evidence="2">DUF397 domain-containing protein</fullName>
    </submittedName>
</protein>
<evidence type="ECO:0000313" key="2">
    <source>
        <dbReference type="EMBL" id="MFC5913478.1"/>
    </source>
</evidence>
<sequence>MRLAAVHRERCQGDERVTEFRFRNSSHSSGDGECVEVACNLPDAVAVRDSKLAVGPVIGVRSRCLACLPDRAGPVGLIRSGRFRSPPEASR</sequence>
<feature type="domain" description="DUF397" evidence="1">
    <location>
        <begin position="22"/>
        <end position="63"/>
    </location>
</feature>